<comment type="similarity">
    <text evidence="2">Belongs to the KptA/TPT1 family.</text>
</comment>
<dbReference type="InterPro" id="IPR042081">
    <property type="entry name" value="RNA_2'-PTrans_C"/>
</dbReference>
<evidence type="ECO:0000256" key="2">
    <source>
        <dbReference type="ARBA" id="ARBA00009836"/>
    </source>
</evidence>
<dbReference type="Proteomes" id="UP001152320">
    <property type="component" value="Chromosome 3"/>
</dbReference>
<sequence length="205" mass="23393">MSDVKLSKTLSYVLRHHAPEMQFTLLPGGYVPVSELLAHPMFKNYTLNDVERVVCENQKKRFSIKEDSERGKLIAANQGHSFTVEEPELVPISDPALYRVVVHGTYFKAWENIQKEGLKRMNRTHIHFAKGEPRDSEVISGMRGSCELMIFINLQKAMTDGIPFFISKNDVILSPGDSSGCIPVTYFSEVIQRRPRRRIEFAPPQ</sequence>
<dbReference type="EMBL" id="JAIZAY010000003">
    <property type="protein sequence ID" value="KAJ8045091.1"/>
    <property type="molecule type" value="Genomic_DNA"/>
</dbReference>
<accession>A0A9Q1HHF4</accession>
<evidence type="ECO:0000256" key="5">
    <source>
        <dbReference type="ARBA" id="ARBA00023027"/>
    </source>
</evidence>
<dbReference type="SUPFAM" id="SSF56399">
    <property type="entry name" value="ADP-ribosylation"/>
    <property type="match status" value="1"/>
</dbReference>
<comment type="function">
    <text evidence="1">Catalyzes the last step of tRNA splicing, the transfer of the splice junction 2'-phosphate from ligated tRNA to NAD to produce ADP-ribose 1''-2'' cyclic phosphate.</text>
</comment>
<evidence type="ECO:0000256" key="6">
    <source>
        <dbReference type="ARBA" id="ARBA00047949"/>
    </source>
</evidence>
<gene>
    <name evidence="7" type="ORF">HOLleu_08022</name>
</gene>
<dbReference type="AlphaFoldDB" id="A0A9Q1HHF4"/>
<dbReference type="Gene3D" id="1.10.10.970">
    <property type="entry name" value="RNA 2'-phosphotransferase, Tpt1/KptA family, N-terminal domain"/>
    <property type="match status" value="1"/>
</dbReference>
<keyword evidence="4" id="KW-0808">Transferase</keyword>
<keyword evidence="8" id="KW-1185">Reference proteome</keyword>
<dbReference type="PANTHER" id="PTHR12684:SF2">
    <property type="entry name" value="TRNA 2'-PHOSPHOTRANSFERASE 1"/>
    <property type="match status" value="1"/>
</dbReference>
<protein>
    <recommendedName>
        <fullName evidence="3">2'-phosphotransferase</fullName>
        <ecNumber evidence="3">2.7.1.160</ecNumber>
    </recommendedName>
</protein>
<proteinExistence type="inferred from homology"/>
<evidence type="ECO:0000313" key="8">
    <source>
        <dbReference type="Proteomes" id="UP001152320"/>
    </source>
</evidence>
<name>A0A9Q1HHF4_HOLLE</name>
<evidence type="ECO:0000256" key="3">
    <source>
        <dbReference type="ARBA" id="ARBA00012007"/>
    </source>
</evidence>
<dbReference type="GO" id="GO:0006388">
    <property type="term" value="P:tRNA splicing, via endonucleolytic cleavage and ligation"/>
    <property type="evidence" value="ECO:0007669"/>
    <property type="project" value="TreeGrafter"/>
</dbReference>
<dbReference type="InterPro" id="IPR002745">
    <property type="entry name" value="Ptrans_KptA/Tpt1"/>
</dbReference>
<evidence type="ECO:0000313" key="7">
    <source>
        <dbReference type="EMBL" id="KAJ8045091.1"/>
    </source>
</evidence>
<evidence type="ECO:0000256" key="4">
    <source>
        <dbReference type="ARBA" id="ARBA00022679"/>
    </source>
</evidence>
<reference evidence="7" key="1">
    <citation type="submission" date="2021-10" db="EMBL/GenBank/DDBJ databases">
        <title>Tropical sea cucumber genome reveals ecological adaptation and Cuvierian tubules defense mechanism.</title>
        <authorList>
            <person name="Chen T."/>
        </authorList>
    </citation>
    <scope>NUCLEOTIDE SEQUENCE</scope>
    <source>
        <strain evidence="7">Nanhai2018</strain>
        <tissue evidence="7">Muscle</tissue>
    </source>
</reference>
<dbReference type="EC" id="2.7.1.160" evidence="3"/>
<organism evidence="7 8">
    <name type="scientific">Holothuria leucospilota</name>
    <name type="common">Black long sea cucumber</name>
    <name type="synonym">Mertensiothuria leucospilota</name>
    <dbReference type="NCBI Taxonomy" id="206669"/>
    <lineage>
        <taxon>Eukaryota</taxon>
        <taxon>Metazoa</taxon>
        <taxon>Echinodermata</taxon>
        <taxon>Eleutherozoa</taxon>
        <taxon>Echinozoa</taxon>
        <taxon>Holothuroidea</taxon>
        <taxon>Aspidochirotacea</taxon>
        <taxon>Aspidochirotida</taxon>
        <taxon>Holothuriidae</taxon>
        <taxon>Holothuria</taxon>
    </lineage>
</organism>
<dbReference type="PANTHER" id="PTHR12684">
    <property type="entry name" value="PUTATIVE PHOSPHOTRANSFERASE"/>
    <property type="match status" value="1"/>
</dbReference>
<comment type="catalytic activity">
    <reaction evidence="6">
        <text>2'-phospho-[ligated tRNA] + NAD(+) = mature tRNA + ADP-alpha-D-ribose 1'',2''-cyclic phosphate + nicotinamide</text>
        <dbReference type="Rhea" id="RHEA:23324"/>
        <dbReference type="Rhea" id="RHEA-COMP:11106"/>
        <dbReference type="Rhea" id="RHEA-COMP:11107"/>
        <dbReference type="ChEBI" id="CHEBI:17154"/>
        <dbReference type="ChEBI" id="CHEBI:57540"/>
        <dbReference type="ChEBI" id="CHEBI:76596"/>
        <dbReference type="ChEBI" id="CHEBI:82883"/>
        <dbReference type="ChEBI" id="CHEBI:85027"/>
        <dbReference type="EC" id="2.7.1.160"/>
    </reaction>
</comment>
<comment type="caution">
    <text evidence="7">The sequence shown here is derived from an EMBL/GenBank/DDBJ whole genome shotgun (WGS) entry which is preliminary data.</text>
</comment>
<evidence type="ECO:0000256" key="1">
    <source>
        <dbReference type="ARBA" id="ARBA00003343"/>
    </source>
</evidence>
<dbReference type="OrthoDB" id="419694at2759"/>
<dbReference type="GO" id="GO:0000215">
    <property type="term" value="F:tRNA 2'-phosphotransferase activity"/>
    <property type="evidence" value="ECO:0007669"/>
    <property type="project" value="UniProtKB-EC"/>
</dbReference>
<dbReference type="Pfam" id="PF01885">
    <property type="entry name" value="PTS_2-RNA"/>
    <property type="match status" value="1"/>
</dbReference>
<dbReference type="InterPro" id="IPR042080">
    <property type="entry name" value="RNA_2'-PTrans_N"/>
</dbReference>
<keyword evidence="5" id="KW-0520">NAD</keyword>
<dbReference type="Gene3D" id="3.20.170.30">
    <property type="match status" value="1"/>
</dbReference>